<comment type="caution">
    <text evidence="1">The sequence shown here is derived from an EMBL/GenBank/DDBJ whole genome shotgun (WGS) entry which is preliminary data.</text>
</comment>
<protein>
    <recommendedName>
        <fullName evidence="3">Replication protein O</fullName>
    </recommendedName>
</protein>
<dbReference type="AlphaFoldDB" id="A0A4R0XJZ4"/>
<name>A0A4R0XJZ4_9BURK</name>
<reference evidence="1 2" key="1">
    <citation type="submission" date="2017-02" db="EMBL/GenBank/DDBJ databases">
        <title>Paraburkholderia sophoroidis sp. nov. and Paraburkholderia steynii sp. nov. rhizobial symbionts of the fynbos legume Hypocalyptus sophoroides.</title>
        <authorList>
            <person name="Steenkamp E.T."/>
            <person name="Beukes C.W."/>
            <person name="Van Zyl E."/>
            <person name="Avontuur J."/>
            <person name="Chan W.Y."/>
            <person name="Hassen A."/>
            <person name="Palmer M."/>
            <person name="Mthombeni L."/>
            <person name="Phalane F."/>
            <person name="Sereme K."/>
            <person name="Venter S.N."/>
        </authorList>
    </citation>
    <scope>NUCLEOTIDE SEQUENCE [LARGE SCALE GENOMIC DNA]</scope>
    <source>
        <strain evidence="1 2">HC1.1ba</strain>
    </source>
</reference>
<dbReference type="EMBL" id="MWML01000015">
    <property type="protein sequence ID" value="TCG09195.1"/>
    <property type="molecule type" value="Genomic_DNA"/>
</dbReference>
<proteinExistence type="predicted"/>
<dbReference type="Proteomes" id="UP000294200">
    <property type="component" value="Unassembled WGS sequence"/>
</dbReference>
<evidence type="ECO:0008006" key="3">
    <source>
        <dbReference type="Google" id="ProtNLM"/>
    </source>
</evidence>
<organism evidence="1 2">
    <name type="scientific">Paraburkholderia steynii</name>
    <dbReference type="NCBI Taxonomy" id="1245441"/>
    <lineage>
        <taxon>Bacteria</taxon>
        <taxon>Pseudomonadati</taxon>
        <taxon>Pseudomonadota</taxon>
        <taxon>Betaproteobacteria</taxon>
        <taxon>Burkholderiales</taxon>
        <taxon>Burkholderiaceae</taxon>
        <taxon>Paraburkholderia</taxon>
    </lineage>
</organism>
<gene>
    <name evidence="1" type="ORF">BZM27_06575</name>
</gene>
<accession>A0A4R0XJZ4</accession>
<evidence type="ECO:0000313" key="1">
    <source>
        <dbReference type="EMBL" id="TCG09195.1"/>
    </source>
</evidence>
<keyword evidence="2" id="KW-1185">Reference proteome</keyword>
<sequence>MPGCHPYITEFETMWTLLRPYRPIAFGTRMARITGHPKQALLLSQLVYWTRRGRDVEVNGGWIHKTREHWLIETGLSREEQENARRRMRDLNLLAEWRGGQPARMHYRLEVEAISAAVRATCPMAVLLPASIEAMRADPFAGDALLGPTVAYRRVFVDLVGNVNAALLLSRMVQLQRREADRQCTWFTHTAGEWQRTLGLNRRQLDNARARLVRQGLIREFMRQCTGRRVFTQVNAGELKRQLERRRAALCASGSRRASACSRRVCTKKTRVQPQRRYRVLPRVTPGRPPLKFVRHTRVPGRWSARSRQPEVSGCMWIRLRCRCSRRL</sequence>
<evidence type="ECO:0000313" key="2">
    <source>
        <dbReference type="Proteomes" id="UP000294200"/>
    </source>
</evidence>